<organism evidence="2 3">
    <name type="scientific">Elysia chlorotica</name>
    <name type="common">Eastern emerald elysia</name>
    <name type="synonym">Sea slug</name>
    <dbReference type="NCBI Taxonomy" id="188477"/>
    <lineage>
        <taxon>Eukaryota</taxon>
        <taxon>Metazoa</taxon>
        <taxon>Spiralia</taxon>
        <taxon>Lophotrochozoa</taxon>
        <taxon>Mollusca</taxon>
        <taxon>Gastropoda</taxon>
        <taxon>Heterobranchia</taxon>
        <taxon>Euthyneura</taxon>
        <taxon>Panpulmonata</taxon>
        <taxon>Sacoglossa</taxon>
        <taxon>Placobranchoidea</taxon>
        <taxon>Plakobranchidae</taxon>
        <taxon>Elysia</taxon>
    </lineage>
</organism>
<dbReference type="AlphaFoldDB" id="A0A433T1U1"/>
<dbReference type="PANTHER" id="PTHR33198">
    <property type="entry name" value="ANK_REP_REGION DOMAIN-CONTAINING PROTEIN-RELATED"/>
    <property type="match status" value="1"/>
</dbReference>
<protein>
    <recommendedName>
        <fullName evidence="4">Retrotransposon gag domain-containing protein</fullName>
    </recommendedName>
</protein>
<dbReference type="OrthoDB" id="6146551at2759"/>
<accession>A0A433T1U1</accession>
<evidence type="ECO:0000256" key="1">
    <source>
        <dbReference type="SAM" id="MobiDB-lite"/>
    </source>
</evidence>
<dbReference type="EMBL" id="RQTK01000733">
    <property type="protein sequence ID" value="RUS75519.1"/>
    <property type="molecule type" value="Genomic_DNA"/>
</dbReference>
<dbReference type="Proteomes" id="UP000271974">
    <property type="component" value="Unassembled WGS sequence"/>
</dbReference>
<comment type="caution">
    <text evidence="2">The sequence shown here is derived from an EMBL/GenBank/DDBJ whole genome shotgun (WGS) entry which is preliminary data.</text>
</comment>
<evidence type="ECO:0000313" key="2">
    <source>
        <dbReference type="EMBL" id="RUS75519.1"/>
    </source>
</evidence>
<dbReference type="STRING" id="188477.A0A433T1U1"/>
<gene>
    <name evidence="2" type="ORF">EGW08_016709</name>
</gene>
<evidence type="ECO:0000313" key="3">
    <source>
        <dbReference type="Proteomes" id="UP000271974"/>
    </source>
</evidence>
<feature type="compositionally biased region" description="Low complexity" evidence="1">
    <location>
        <begin position="166"/>
        <end position="180"/>
    </location>
</feature>
<feature type="region of interest" description="Disordered" evidence="1">
    <location>
        <begin position="158"/>
        <end position="182"/>
    </location>
</feature>
<evidence type="ECO:0008006" key="4">
    <source>
        <dbReference type="Google" id="ProtNLM"/>
    </source>
</evidence>
<proteinExistence type="predicted"/>
<keyword evidence="3" id="KW-1185">Reference proteome</keyword>
<sequence length="209" mass="24029">MLAIYTLPRDVQVALFLHCLDDDALKTYNGFSFEQPDSQRTLSDIITKFDAFAMGEMNVTYERYLFNSRLQRERESFEIFYSDLRRLVKSCNYCERCLDSLLRDRIVLGVRDKDTQRDLLSRDLTLAKAIDVCKVAENADRHRQKINMAPEASAAVNALPKQRNRPLSSSTRPQSSSKPPQAAKCKFCGRQHLMLKSVLRTARNAASLW</sequence>
<name>A0A433T1U1_ELYCH</name>
<reference evidence="2 3" key="1">
    <citation type="submission" date="2019-01" db="EMBL/GenBank/DDBJ databases">
        <title>A draft genome assembly of the solar-powered sea slug Elysia chlorotica.</title>
        <authorList>
            <person name="Cai H."/>
            <person name="Li Q."/>
            <person name="Fang X."/>
            <person name="Li J."/>
            <person name="Curtis N.E."/>
            <person name="Altenburger A."/>
            <person name="Shibata T."/>
            <person name="Feng M."/>
            <person name="Maeda T."/>
            <person name="Schwartz J.A."/>
            <person name="Shigenobu S."/>
            <person name="Lundholm N."/>
            <person name="Nishiyama T."/>
            <person name="Yang H."/>
            <person name="Hasebe M."/>
            <person name="Li S."/>
            <person name="Pierce S.K."/>
            <person name="Wang J."/>
        </authorList>
    </citation>
    <scope>NUCLEOTIDE SEQUENCE [LARGE SCALE GENOMIC DNA]</scope>
    <source>
        <strain evidence="2">EC2010</strain>
        <tissue evidence="2">Whole organism of an adult</tissue>
    </source>
</reference>